<dbReference type="Pfam" id="PF00005">
    <property type="entry name" value="ABC_tran"/>
    <property type="match status" value="1"/>
</dbReference>
<dbReference type="GO" id="GO:0005524">
    <property type="term" value="F:ATP binding"/>
    <property type="evidence" value="ECO:0007669"/>
    <property type="project" value="UniProtKB-KW"/>
</dbReference>
<evidence type="ECO:0000256" key="1">
    <source>
        <dbReference type="ARBA" id="ARBA00022448"/>
    </source>
</evidence>
<dbReference type="SUPFAM" id="SSF52540">
    <property type="entry name" value="P-loop containing nucleoside triphosphate hydrolases"/>
    <property type="match status" value="1"/>
</dbReference>
<feature type="domain" description="ABC transporter" evidence="5">
    <location>
        <begin position="13"/>
        <end position="231"/>
    </location>
</feature>
<evidence type="ECO:0000313" key="7">
    <source>
        <dbReference type="Proteomes" id="UP000003121"/>
    </source>
</evidence>
<sequence length="243" mass="28067">MKPSSSTCEKFKLEIKNLNHSLMGQEVINLFSMKIKKGEIACLYGPSGCGKTTILRIIAGLIDCDSGHIYRNTKVCSYLFQEHRLLQWRTVLDNVLLVTKNPKDPQNIERAKALLRKLHLTQKDLEKYPSELSGGMKQRTSIARALIGNPDLLLLDEPFTALDYELKLELYEFLHEYVKDDCAIVMVSHDRFESLKLANTIYLLKDKPTSCRQILNIETPYSQRDESFINKYLKESFWSAYHD</sequence>
<evidence type="ECO:0000256" key="2">
    <source>
        <dbReference type="ARBA" id="ARBA00022475"/>
    </source>
</evidence>
<dbReference type="EMBL" id="CP003264">
    <property type="protein sequence ID" value="AFN35771.1"/>
    <property type="molecule type" value="Genomic_DNA"/>
</dbReference>
<name>A0ABM5NA67_9BURK</name>
<keyword evidence="2" id="KW-1003">Cell membrane</keyword>
<organism evidence="6 7">
    <name type="scientific">Taylorella equigenitalis ATCC 35865</name>
    <dbReference type="NCBI Taxonomy" id="743973"/>
    <lineage>
        <taxon>Bacteria</taxon>
        <taxon>Pseudomonadati</taxon>
        <taxon>Pseudomonadota</taxon>
        <taxon>Betaproteobacteria</taxon>
        <taxon>Burkholderiales</taxon>
        <taxon>Alcaligenaceae</taxon>
        <taxon>Taylorella</taxon>
    </lineage>
</organism>
<keyword evidence="7" id="KW-1185">Reference proteome</keyword>
<dbReference type="InterPro" id="IPR050093">
    <property type="entry name" value="ABC_SmlMolc_Importer"/>
</dbReference>
<keyword evidence="2" id="KW-0472">Membrane</keyword>
<proteinExistence type="predicted"/>
<gene>
    <name evidence="6" type="ORF">KUI_0691</name>
</gene>
<dbReference type="PANTHER" id="PTHR42781:SF4">
    <property type="entry name" value="SPERMIDINE_PUTRESCINE IMPORT ATP-BINDING PROTEIN POTA"/>
    <property type="match status" value="1"/>
</dbReference>
<evidence type="ECO:0000256" key="3">
    <source>
        <dbReference type="ARBA" id="ARBA00022741"/>
    </source>
</evidence>
<dbReference type="InterPro" id="IPR003593">
    <property type="entry name" value="AAA+_ATPase"/>
</dbReference>
<dbReference type="Proteomes" id="UP000003121">
    <property type="component" value="Chromosome"/>
</dbReference>
<dbReference type="PROSITE" id="PS50893">
    <property type="entry name" value="ABC_TRANSPORTER_2"/>
    <property type="match status" value="1"/>
</dbReference>
<dbReference type="InterPro" id="IPR003439">
    <property type="entry name" value="ABC_transporter-like_ATP-bd"/>
</dbReference>
<reference evidence="6 7" key="1">
    <citation type="journal article" date="2012" name="Vet. Microbiol.">
        <title>Comparative genomic analyses of the Taylorellae.</title>
        <authorList>
            <person name="Hauser H."/>
            <person name="Richter D.C."/>
            <person name="van Tonder A."/>
            <person name="Clark L."/>
            <person name="Preston A."/>
        </authorList>
    </citation>
    <scope>NUCLEOTIDE SEQUENCE [LARGE SCALE GENOMIC DNA]</scope>
    <source>
        <strain evidence="6 7">ATCC 35865</strain>
    </source>
</reference>
<dbReference type="RefSeq" id="WP_014840315.1">
    <property type="nucleotide sequence ID" value="NC_018108.1"/>
</dbReference>
<keyword evidence="3" id="KW-0547">Nucleotide-binding</keyword>
<keyword evidence="4 6" id="KW-0067">ATP-binding</keyword>
<evidence type="ECO:0000256" key="4">
    <source>
        <dbReference type="ARBA" id="ARBA00022840"/>
    </source>
</evidence>
<protein>
    <submittedName>
        <fullName evidence="6">ABC transporer, ATP-binding protein</fullName>
    </submittedName>
</protein>
<dbReference type="InterPro" id="IPR027417">
    <property type="entry name" value="P-loop_NTPase"/>
</dbReference>
<dbReference type="Gene3D" id="3.40.50.300">
    <property type="entry name" value="P-loop containing nucleotide triphosphate hydrolases"/>
    <property type="match status" value="1"/>
</dbReference>
<evidence type="ECO:0000313" key="6">
    <source>
        <dbReference type="EMBL" id="AFN35771.1"/>
    </source>
</evidence>
<evidence type="ECO:0000259" key="5">
    <source>
        <dbReference type="PROSITE" id="PS50893"/>
    </source>
</evidence>
<dbReference type="SMART" id="SM00382">
    <property type="entry name" value="AAA"/>
    <property type="match status" value="1"/>
</dbReference>
<accession>A0ABM5NA67</accession>
<keyword evidence="1" id="KW-0813">Transport</keyword>
<dbReference type="PANTHER" id="PTHR42781">
    <property type="entry name" value="SPERMIDINE/PUTRESCINE IMPORT ATP-BINDING PROTEIN POTA"/>
    <property type="match status" value="1"/>
</dbReference>